<dbReference type="AlphaFoldDB" id="A0ABD0JLJ5"/>
<accession>A0ABD0JLJ5</accession>
<comment type="caution">
    <text evidence="3">The sequence shown here is derived from an EMBL/GenBank/DDBJ whole genome shotgun (WGS) entry which is preliminary data.</text>
</comment>
<dbReference type="EMBL" id="JACVVK020000396">
    <property type="protein sequence ID" value="KAK7475721.1"/>
    <property type="molecule type" value="Genomic_DNA"/>
</dbReference>
<keyword evidence="2" id="KW-1133">Transmembrane helix</keyword>
<evidence type="ECO:0000256" key="1">
    <source>
        <dbReference type="SAM" id="MobiDB-lite"/>
    </source>
</evidence>
<feature type="region of interest" description="Disordered" evidence="1">
    <location>
        <begin position="235"/>
        <end position="268"/>
    </location>
</feature>
<protein>
    <submittedName>
        <fullName evidence="3">Uncharacterized protein</fullName>
    </submittedName>
</protein>
<proteinExistence type="predicted"/>
<keyword evidence="2" id="KW-0472">Membrane</keyword>
<evidence type="ECO:0000256" key="2">
    <source>
        <dbReference type="SAM" id="Phobius"/>
    </source>
</evidence>
<feature type="transmembrane region" description="Helical" evidence="2">
    <location>
        <begin position="146"/>
        <end position="172"/>
    </location>
</feature>
<name>A0ABD0JLJ5_9CAEN</name>
<sequence length="268" mass="29373">SHFHFPTVNGSHLTVKENSTVTLPFTIDQGNCKISDNFSLKVSKFSGSALTQCWLTHSDGKCVPSVQRQKCTCASDKGVYLFTDVFDRSDNTTWVWSTDDHSVAKANLTFNVLSTGFTHVASSSKTLSPVATSSKEPRDTKEPSSVVMYVATIIAVVLVVGIISLSVTVICVKRATRTSAVPVLRQEIQLVERPRHPLPRHSAGSNESIHTYEEVRARPFQRFLSLAAAFRPASRRCQAPSNDPEDYLHPVPDSGAPPQSSAVNEQFL</sequence>
<keyword evidence="4" id="KW-1185">Reference proteome</keyword>
<feature type="compositionally biased region" description="Polar residues" evidence="1">
    <location>
        <begin position="257"/>
        <end position="268"/>
    </location>
</feature>
<dbReference type="Proteomes" id="UP001519460">
    <property type="component" value="Unassembled WGS sequence"/>
</dbReference>
<reference evidence="3 4" key="1">
    <citation type="journal article" date="2023" name="Sci. Data">
        <title>Genome assembly of the Korean intertidal mud-creeper Batillaria attramentaria.</title>
        <authorList>
            <person name="Patra A.K."/>
            <person name="Ho P.T."/>
            <person name="Jun S."/>
            <person name="Lee S.J."/>
            <person name="Kim Y."/>
            <person name="Won Y.J."/>
        </authorList>
    </citation>
    <scope>NUCLEOTIDE SEQUENCE [LARGE SCALE GENOMIC DNA]</scope>
    <source>
        <strain evidence="3">Wonlab-2016</strain>
    </source>
</reference>
<organism evidence="3 4">
    <name type="scientific">Batillaria attramentaria</name>
    <dbReference type="NCBI Taxonomy" id="370345"/>
    <lineage>
        <taxon>Eukaryota</taxon>
        <taxon>Metazoa</taxon>
        <taxon>Spiralia</taxon>
        <taxon>Lophotrochozoa</taxon>
        <taxon>Mollusca</taxon>
        <taxon>Gastropoda</taxon>
        <taxon>Caenogastropoda</taxon>
        <taxon>Sorbeoconcha</taxon>
        <taxon>Cerithioidea</taxon>
        <taxon>Batillariidae</taxon>
        <taxon>Batillaria</taxon>
    </lineage>
</organism>
<evidence type="ECO:0000313" key="4">
    <source>
        <dbReference type="Proteomes" id="UP001519460"/>
    </source>
</evidence>
<gene>
    <name evidence="3" type="ORF">BaRGS_00033043</name>
</gene>
<evidence type="ECO:0000313" key="3">
    <source>
        <dbReference type="EMBL" id="KAK7475721.1"/>
    </source>
</evidence>
<feature type="non-terminal residue" evidence="3">
    <location>
        <position position="1"/>
    </location>
</feature>
<keyword evidence="2" id="KW-0812">Transmembrane</keyword>